<keyword evidence="2" id="KW-1185">Reference proteome</keyword>
<evidence type="ECO:0000313" key="2">
    <source>
        <dbReference type="Proteomes" id="UP000318416"/>
    </source>
</evidence>
<comment type="caution">
    <text evidence="1">The sequence shown here is derived from an EMBL/GenBank/DDBJ whole genome shotgun (WGS) entry which is preliminary data.</text>
</comment>
<reference evidence="1 2" key="1">
    <citation type="submission" date="2019-06" db="EMBL/GenBank/DDBJ databases">
        <title>Sequencing the genomes of 1000 actinobacteria strains.</title>
        <authorList>
            <person name="Klenk H.-P."/>
        </authorList>
    </citation>
    <scope>NUCLEOTIDE SEQUENCE [LARGE SCALE GENOMIC DNA]</scope>
    <source>
        <strain evidence="1 2">DSM 41649</strain>
    </source>
</reference>
<sequence>MTAPDPRTIAVLAAAGFPVDVLTDEQLQVFGSLSEEELALLLDIKARLDEVEPEVQAHGTVAGGALF</sequence>
<accession>A0A561ETC1</accession>
<dbReference type="AlphaFoldDB" id="A0A561ETC1"/>
<gene>
    <name evidence="1" type="ORF">FB465_3958</name>
</gene>
<proteinExistence type="predicted"/>
<dbReference type="RefSeq" id="WP_145792324.1">
    <property type="nucleotide sequence ID" value="NZ_BAAABR010000031.1"/>
</dbReference>
<name>A0A561ETC1_9ACTN</name>
<dbReference type="NCBIfam" id="NF045560">
    <property type="entry name" value="aroma_sacti_dom"/>
    <property type="match status" value="1"/>
</dbReference>
<dbReference type="OrthoDB" id="4318602at2"/>
<evidence type="ECO:0000313" key="1">
    <source>
        <dbReference type="EMBL" id="TWE18862.1"/>
    </source>
</evidence>
<dbReference type="InterPro" id="IPR054632">
    <property type="entry name" value="Aroma_sacti_dom"/>
</dbReference>
<organism evidence="1 2">
    <name type="scientific">Kitasatospora atroaurantiaca</name>
    <dbReference type="NCBI Taxonomy" id="285545"/>
    <lineage>
        <taxon>Bacteria</taxon>
        <taxon>Bacillati</taxon>
        <taxon>Actinomycetota</taxon>
        <taxon>Actinomycetes</taxon>
        <taxon>Kitasatosporales</taxon>
        <taxon>Streptomycetaceae</taxon>
        <taxon>Kitasatospora</taxon>
    </lineage>
</organism>
<protein>
    <submittedName>
        <fullName evidence="1">Uncharacterized protein</fullName>
    </submittedName>
</protein>
<dbReference type="EMBL" id="VIVR01000001">
    <property type="protein sequence ID" value="TWE18862.1"/>
    <property type="molecule type" value="Genomic_DNA"/>
</dbReference>
<dbReference type="Proteomes" id="UP000318416">
    <property type="component" value="Unassembled WGS sequence"/>
</dbReference>